<evidence type="ECO:0000256" key="9">
    <source>
        <dbReference type="PROSITE-ProRule" id="PRU10141"/>
    </source>
</evidence>
<feature type="chain" id="PRO_5042571643" evidence="12">
    <location>
        <begin position="31"/>
        <end position="657"/>
    </location>
</feature>
<dbReference type="FunFam" id="3.80.10.10:FF:000722">
    <property type="entry name" value="Leucine-rich repeat receptor-like protein kinase"/>
    <property type="match status" value="1"/>
</dbReference>
<dbReference type="PROSITE" id="PS50011">
    <property type="entry name" value="PROTEIN_KINASE_DOM"/>
    <property type="match status" value="1"/>
</dbReference>
<evidence type="ECO:0000313" key="15">
    <source>
        <dbReference type="RefSeq" id="XP_011007985.1"/>
    </source>
</evidence>
<dbReference type="InterPro" id="IPR001245">
    <property type="entry name" value="Ser-Thr/Tyr_kinase_cat_dom"/>
</dbReference>
<protein>
    <submittedName>
        <fullName evidence="15">Probable inactive receptor kinase At2g26730</fullName>
    </submittedName>
</protein>
<dbReference type="InterPro" id="IPR000719">
    <property type="entry name" value="Prot_kinase_dom"/>
</dbReference>
<evidence type="ECO:0000256" key="3">
    <source>
        <dbReference type="ARBA" id="ARBA00022614"/>
    </source>
</evidence>
<keyword evidence="3" id="KW-0433">Leucine-rich repeat</keyword>
<evidence type="ECO:0000256" key="8">
    <source>
        <dbReference type="ARBA" id="ARBA00023136"/>
    </source>
</evidence>
<evidence type="ECO:0000256" key="6">
    <source>
        <dbReference type="ARBA" id="ARBA00022737"/>
    </source>
</evidence>
<comment type="subcellular location">
    <subcellularLocation>
        <location evidence="1">Membrane</location>
        <topology evidence="1">Single-pass membrane protein</topology>
    </subcellularLocation>
</comment>
<dbReference type="AlphaFoldDB" id="A0AAJ6TB78"/>
<dbReference type="PROSITE" id="PS00107">
    <property type="entry name" value="PROTEIN_KINASE_ATP"/>
    <property type="match status" value="1"/>
</dbReference>
<dbReference type="SUPFAM" id="SSF52058">
    <property type="entry name" value="L domain-like"/>
    <property type="match status" value="1"/>
</dbReference>
<keyword evidence="9" id="KW-0547">Nucleotide-binding</keyword>
<dbReference type="Proteomes" id="UP000694918">
    <property type="component" value="Unplaced"/>
</dbReference>
<proteinExistence type="predicted"/>
<dbReference type="PANTHER" id="PTHR48007:SF43">
    <property type="entry name" value="POLLEN RECEPTOR-LIKE KINASE 4"/>
    <property type="match status" value="1"/>
</dbReference>
<dbReference type="GO" id="GO:0004672">
    <property type="term" value="F:protein kinase activity"/>
    <property type="evidence" value="ECO:0007669"/>
    <property type="project" value="InterPro"/>
</dbReference>
<dbReference type="GO" id="GO:0016020">
    <property type="term" value="C:membrane"/>
    <property type="evidence" value="ECO:0007669"/>
    <property type="project" value="UniProtKB-SubCell"/>
</dbReference>
<name>A0AAJ6TB78_POPEU</name>
<evidence type="ECO:0000256" key="4">
    <source>
        <dbReference type="ARBA" id="ARBA00022692"/>
    </source>
</evidence>
<evidence type="ECO:0000313" key="14">
    <source>
        <dbReference type="Proteomes" id="UP000694918"/>
    </source>
</evidence>
<dbReference type="InterPro" id="IPR017441">
    <property type="entry name" value="Protein_kinase_ATP_BS"/>
</dbReference>
<keyword evidence="14" id="KW-1185">Reference proteome</keyword>
<sequence length="657" mass="73861">MGFSTFLIKRLYWLLLFTFLILHLTEIGTAALFDPSQYLDAHRQERDALYALKASFNSSFLNDNWTGPQCNTDSSSRWHGIRCFNGRVTEIFLESMRLNVTLMDIDAFVFLTELTVLSLKNNSISGNMVNFSSNNKMKQLDLSGNRLYGSIPKSLLSLKLLESLLLQDNYLTGPIPEFNQSSLRVFNVSNNDLDGSIPKTHGLQAFGPDSYSSNPQLCGPPTLNICKNFFATIDVADDQNKESSPAEPPRKSSIPNSAKISVVFIAVGFVVAIFLFFLHFKKARKLKKKGRKVEERGEEEEQQPQQQDATLIDDGLEGEEKPVRSIEEEKGKAVDIEEEKRRLIFVEEEAKSFTLNDLLKASAEGLGKGNFGDCYKAVMDGKEAVVVKRITDLKPLSGKEFTRQLHIIAHQKHPNLLPLLAYHNSKDEKLLVYKYAQKGTLFNRIHGNRGRDRIPFRCSSRISVALGIARALEYLHLNTISQSVVPHGNLRSTNVLLDLNEKVLVSDYGLSSIIAQPIAAQRLVSYKSPEYKTTKRVSKKSDVWSYGSLLLELLTARISVCSAPPGTEGMELCSWVKKAVREEWTAEIFDIEIATQRSASSGMLELLQIAIRCCEKSPENRPEMTEVVREVESIKARVESEDEEDLSMDRSLTDESL</sequence>
<dbReference type="Gene3D" id="1.10.510.10">
    <property type="entry name" value="Transferase(Phosphotransferase) domain 1"/>
    <property type="match status" value="1"/>
</dbReference>
<evidence type="ECO:0000256" key="12">
    <source>
        <dbReference type="SAM" id="SignalP"/>
    </source>
</evidence>
<evidence type="ECO:0000256" key="11">
    <source>
        <dbReference type="SAM" id="Phobius"/>
    </source>
</evidence>
<keyword evidence="15" id="KW-0418">Kinase</keyword>
<keyword evidence="6" id="KW-0677">Repeat</keyword>
<reference evidence="15" key="1">
    <citation type="submission" date="2025-08" db="UniProtKB">
        <authorList>
            <consortium name="RefSeq"/>
        </authorList>
    </citation>
    <scope>IDENTIFICATION</scope>
</reference>
<feature type="region of interest" description="Disordered" evidence="10">
    <location>
        <begin position="636"/>
        <end position="657"/>
    </location>
</feature>
<dbReference type="InterPro" id="IPR011009">
    <property type="entry name" value="Kinase-like_dom_sf"/>
</dbReference>
<dbReference type="Pfam" id="PF00560">
    <property type="entry name" value="LRR_1"/>
    <property type="match status" value="1"/>
</dbReference>
<dbReference type="SUPFAM" id="SSF56112">
    <property type="entry name" value="Protein kinase-like (PK-like)"/>
    <property type="match status" value="1"/>
</dbReference>
<feature type="compositionally biased region" description="Basic and acidic residues" evidence="10">
    <location>
        <begin position="318"/>
        <end position="328"/>
    </location>
</feature>
<feature type="binding site" evidence="9">
    <location>
        <position position="388"/>
    </location>
    <ligand>
        <name>ATP</name>
        <dbReference type="ChEBI" id="CHEBI:30616"/>
    </ligand>
</feature>
<feature type="region of interest" description="Disordered" evidence="10">
    <location>
        <begin position="293"/>
        <end position="328"/>
    </location>
</feature>
<keyword evidence="5 12" id="KW-0732">Signal</keyword>
<dbReference type="InterPro" id="IPR001611">
    <property type="entry name" value="Leu-rich_rpt"/>
</dbReference>
<dbReference type="KEGG" id="peu:105113481"/>
<dbReference type="PANTHER" id="PTHR48007">
    <property type="entry name" value="LEUCINE-RICH REPEAT RECEPTOR-LIKE PROTEIN KINASE PXC1"/>
    <property type="match status" value="1"/>
</dbReference>
<dbReference type="GO" id="GO:0005524">
    <property type="term" value="F:ATP binding"/>
    <property type="evidence" value="ECO:0007669"/>
    <property type="project" value="UniProtKB-UniRule"/>
</dbReference>
<dbReference type="Gene3D" id="3.30.200.20">
    <property type="entry name" value="Phosphorylase Kinase, domain 1"/>
    <property type="match status" value="1"/>
</dbReference>
<keyword evidence="2" id="KW-0597">Phosphoprotein</keyword>
<evidence type="ECO:0000259" key="13">
    <source>
        <dbReference type="PROSITE" id="PS50011"/>
    </source>
</evidence>
<feature type="signal peptide" evidence="12">
    <location>
        <begin position="1"/>
        <end position="30"/>
    </location>
</feature>
<dbReference type="Pfam" id="PF07714">
    <property type="entry name" value="PK_Tyr_Ser-Thr"/>
    <property type="match status" value="1"/>
</dbReference>
<evidence type="ECO:0000256" key="5">
    <source>
        <dbReference type="ARBA" id="ARBA00022729"/>
    </source>
</evidence>
<dbReference type="InterPro" id="IPR032675">
    <property type="entry name" value="LRR_dom_sf"/>
</dbReference>
<evidence type="ECO:0000256" key="1">
    <source>
        <dbReference type="ARBA" id="ARBA00004167"/>
    </source>
</evidence>
<keyword evidence="9" id="KW-0067">ATP-binding</keyword>
<dbReference type="RefSeq" id="XP_011007985.1">
    <property type="nucleotide sequence ID" value="XM_011009683.1"/>
</dbReference>
<feature type="domain" description="Protein kinase" evidence="13">
    <location>
        <begin position="360"/>
        <end position="634"/>
    </location>
</feature>
<keyword evidence="4 11" id="KW-0812">Transmembrane</keyword>
<feature type="compositionally biased region" description="Basic and acidic residues" evidence="10">
    <location>
        <begin position="647"/>
        <end position="657"/>
    </location>
</feature>
<organism evidence="14 15">
    <name type="scientific">Populus euphratica</name>
    <name type="common">Euphrates poplar</name>
    <dbReference type="NCBI Taxonomy" id="75702"/>
    <lineage>
        <taxon>Eukaryota</taxon>
        <taxon>Viridiplantae</taxon>
        <taxon>Streptophyta</taxon>
        <taxon>Embryophyta</taxon>
        <taxon>Tracheophyta</taxon>
        <taxon>Spermatophyta</taxon>
        <taxon>Magnoliopsida</taxon>
        <taxon>eudicotyledons</taxon>
        <taxon>Gunneridae</taxon>
        <taxon>Pentapetalae</taxon>
        <taxon>rosids</taxon>
        <taxon>fabids</taxon>
        <taxon>Malpighiales</taxon>
        <taxon>Salicaceae</taxon>
        <taxon>Saliceae</taxon>
        <taxon>Populus</taxon>
    </lineage>
</organism>
<accession>A0AAJ6TB78</accession>
<keyword evidence="15" id="KW-0808">Transferase</keyword>
<feature type="transmembrane region" description="Helical" evidence="11">
    <location>
        <begin position="260"/>
        <end position="280"/>
    </location>
</feature>
<dbReference type="Gene3D" id="3.80.10.10">
    <property type="entry name" value="Ribonuclease Inhibitor"/>
    <property type="match status" value="1"/>
</dbReference>
<keyword evidence="15" id="KW-0675">Receptor</keyword>
<keyword evidence="8 11" id="KW-0472">Membrane</keyword>
<gene>
    <name evidence="15" type="primary">LOC105113481</name>
</gene>
<evidence type="ECO:0000256" key="2">
    <source>
        <dbReference type="ARBA" id="ARBA00022553"/>
    </source>
</evidence>
<dbReference type="InterPro" id="IPR046959">
    <property type="entry name" value="PRK1-6/SRF4-like"/>
</dbReference>
<evidence type="ECO:0000256" key="10">
    <source>
        <dbReference type="SAM" id="MobiDB-lite"/>
    </source>
</evidence>
<keyword evidence="7 11" id="KW-1133">Transmembrane helix</keyword>
<evidence type="ECO:0000256" key="7">
    <source>
        <dbReference type="ARBA" id="ARBA00022989"/>
    </source>
</evidence>
<dbReference type="GeneID" id="105113481"/>